<protein>
    <submittedName>
        <fullName evidence="1">Uncharacterized protein</fullName>
    </submittedName>
</protein>
<name>A0AAN9R9L5_CANGL</name>
<organism evidence="1 2">
    <name type="scientific">Canavalia gladiata</name>
    <name type="common">Sword bean</name>
    <name type="synonym">Dolichos gladiatus</name>
    <dbReference type="NCBI Taxonomy" id="3824"/>
    <lineage>
        <taxon>Eukaryota</taxon>
        <taxon>Viridiplantae</taxon>
        <taxon>Streptophyta</taxon>
        <taxon>Embryophyta</taxon>
        <taxon>Tracheophyta</taxon>
        <taxon>Spermatophyta</taxon>
        <taxon>Magnoliopsida</taxon>
        <taxon>eudicotyledons</taxon>
        <taxon>Gunneridae</taxon>
        <taxon>Pentapetalae</taxon>
        <taxon>rosids</taxon>
        <taxon>fabids</taxon>
        <taxon>Fabales</taxon>
        <taxon>Fabaceae</taxon>
        <taxon>Papilionoideae</taxon>
        <taxon>50 kb inversion clade</taxon>
        <taxon>NPAAA clade</taxon>
        <taxon>indigoferoid/millettioid clade</taxon>
        <taxon>Phaseoleae</taxon>
        <taxon>Canavalia</taxon>
    </lineage>
</organism>
<reference evidence="1 2" key="1">
    <citation type="submission" date="2024-01" db="EMBL/GenBank/DDBJ databases">
        <title>The genomes of 5 underutilized Papilionoideae crops provide insights into root nodulation and disease resistanc.</title>
        <authorList>
            <person name="Jiang F."/>
        </authorList>
    </citation>
    <scope>NUCLEOTIDE SEQUENCE [LARGE SCALE GENOMIC DNA]</scope>
    <source>
        <strain evidence="1">LVBAO_FW01</strain>
        <tissue evidence="1">Leaves</tissue>
    </source>
</reference>
<accession>A0AAN9R9L5</accession>
<evidence type="ECO:0000313" key="2">
    <source>
        <dbReference type="Proteomes" id="UP001367508"/>
    </source>
</evidence>
<gene>
    <name evidence="1" type="ORF">VNO77_05024</name>
</gene>
<evidence type="ECO:0000313" key="1">
    <source>
        <dbReference type="EMBL" id="KAK7362899.1"/>
    </source>
</evidence>
<dbReference type="AlphaFoldDB" id="A0AAN9R9L5"/>
<dbReference type="EMBL" id="JAYMYQ010000001">
    <property type="protein sequence ID" value="KAK7362899.1"/>
    <property type="molecule type" value="Genomic_DNA"/>
</dbReference>
<keyword evidence="2" id="KW-1185">Reference proteome</keyword>
<comment type="caution">
    <text evidence="1">The sequence shown here is derived from an EMBL/GenBank/DDBJ whole genome shotgun (WGS) entry which is preliminary data.</text>
</comment>
<sequence length="125" mass="14212">MELAGVIWEAATCLFSCSKVHAAYVCKLEENLKSLQEKCDHLQNFSSDVQTKINEAEATGEMQRTSQVKDWLQQVQNLQKKPNSRCSGRANQYSCIHEDEAEEKYCVHLQSLTVGDYWEHANGSL</sequence>
<proteinExistence type="predicted"/>
<dbReference type="Proteomes" id="UP001367508">
    <property type="component" value="Unassembled WGS sequence"/>
</dbReference>